<dbReference type="PANTHER" id="PTHR35896">
    <property type="entry name" value="IG-LIKE DOMAIN-CONTAINING PROTEIN"/>
    <property type="match status" value="1"/>
</dbReference>
<comment type="caution">
    <text evidence="3">The sequence shown here is derived from an EMBL/GenBank/DDBJ whole genome shotgun (WGS) entry which is preliminary data.</text>
</comment>
<feature type="compositionally biased region" description="Polar residues" evidence="1">
    <location>
        <begin position="1"/>
        <end position="17"/>
    </location>
</feature>
<organism evidence="3 4">
    <name type="scientific">Rhizodiscina lignyota</name>
    <dbReference type="NCBI Taxonomy" id="1504668"/>
    <lineage>
        <taxon>Eukaryota</taxon>
        <taxon>Fungi</taxon>
        <taxon>Dikarya</taxon>
        <taxon>Ascomycota</taxon>
        <taxon>Pezizomycotina</taxon>
        <taxon>Dothideomycetes</taxon>
        <taxon>Pleosporomycetidae</taxon>
        <taxon>Aulographales</taxon>
        <taxon>Rhizodiscinaceae</taxon>
        <taxon>Rhizodiscina</taxon>
    </lineage>
</organism>
<dbReference type="InterPro" id="IPR053008">
    <property type="entry name" value="Phomopsin_biosynth_assoc"/>
</dbReference>
<keyword evidence="2" id="KW-0812">Transmembrane</keyword>
<dbReference type="PANTHER" id="PTHR35896:SF3">
    <property type="entry name" value="MAJOR FACILITATOR SUPERFAMILY TRANSPORTER"/>
    <property type="match status" value="1"/>
</dbReference>
<feature type="transmembrane region" description="Helical" evidence="2">
    <location>
        <begin position="46"/>
        <end position="69"/>
    </location>
</feature>
<gene>
    <name evidence="3" type="ORF">NA57DRAFT_50550</name>
</gene>
<dbReference type="EMBL" id="ML978121">
    <property type="protein sequence ID" value="KAF2103678.1"/>
    <property type="molecule type" value="Genomic_DNA"/>
</dbReference>
<evidence type="ECO:0000256" key="2">
    <source>
        <dbReference type="SAM" id="Phobius"/>
    </source>
</evidence>
<accession>A0A9P4MA90</accession>
<dbReference type="AlphaFoldDB" id="A0A9P4MA90"/>
<evidence type="ECO:0000313" key="3">
    <source>
        <dbReference type="EMBL" id="KAF2103678.1"/>
    </source>
</evidence>
<keyword evidence="2" id="KW-0472">Membrane</keyword>
<name>A0A9P4MA90_9PEZI</name>
<reference evidence="3" key="1">
    <citation type="journal article" date="2020" name="Stud. Mycol.">
        <title>101 Dothideomycetes genomes: a test case for predicting lifestyles and emergence of pathogens.</title>
        <authorList>
            <person name="Haridas S."/>
            <person name="Albert R."/>
            <person name="Binder M."/>
            <person name="Bloem J."/>
            <person name="Labutti K."/>
            <person name="Salamov A."/>
            <person name="Andreopoulos B."/>
            <person name="Baker S."/>
            <person name="Barry K."/>
            <person name="Bills G."/>
            <person name="Bluhm B."/>
            <person name="Cannon C."/>
            <person name="Castanera R."/>
            <person name="Culley D."/>
            <person name="Daum C."/>
            <person name="Ezra D."/>
            <person name="Gonzalez J."/>
            <person name="Henrissat B."/>
            <person name="Kuo A."/>
            <person name="Liang C."/>
            <person name="Lipzen A."/>
            <person name="Lutzoni F."/>
            <person name="Magnuson J."/>
            <person name="Mondo S."/>
            <person name="Nolan M."/>
            <person name="Ohm R."/>
            <person name="Pangilinan J."/>
            <person name="Park H.-J."/>
            <person name="Ramirez L."/>
            <person name="Alfaro M."/>
            <person name="Sun H."/>
            <person name="Tritt A."/>
            <person name="Yoshinaga Y."/>
            <person name="Zwiers L.-H."/>
            <person name="Turgeon B."/>
            <person name="Goodwin S."/>
            <person name="Spatafora J."/>
            <person name="Crous P."/>
            <person name="Grigoriev I."/>
        </authorList>
    </citation>
    <scope>NUCLEOTIDE SEQUENCE</scope>
    <source>
        <strain evidence="3">CBS 133067</strain>
    </source>
</reference>
<dbReference type="OrthoDB" id="3501153at2759"/>
<evidence type="ECO:0000313" key="4">
    <source>
        <dbReference type="Proteomes" id="UP000799772"/>
    </source>
</evidence>
<keyword evidence="2" id="KW-1133">Transmembrane helix</keyword>
<feature type="region of interest" description="Disordered" evidence="1">
    <location>
        <begin position="1"/>
        <end position="25"/>
    </location>
</feature>
<sequence length="234" mass="26559">MSSTKKGYNAVPQTEDSTPPLYEDTLADPSSHRIYSEFKKGTRRKWLVAVGASCVAIMIAICSYSAGWITHLQLAQRVGQRPAPPHLDKAIYESHAVDTYFCGSTVAEAKERGCVFDVLAPGWLPRECQDLELLNAFRAEGPWTYWADKEGTAEIPESELQNLEYRDPFWTTQREHATHCAYTWRKMHRFIESGRNLEGYLRIYNHTVHCGDVFMKGDPTEEINTLNMVGFGSC</sequence>
<proteinExistence type="predicted"/>
<keyword evidence="4" id="KW-1185">Reference proteome</keyword>
<protein>
    <submittedName>
        <fullName evidence="3">Uncharacterized protein</fullName>
    </submittedName>
</protein>
<dbReference type="Proteomes" id="UP000799772">
    <property type="component" value="Unassembled WGS sequence"/>
</dbReference>
<evidence type="ECO:0000256" key="1">
    <source>
        <dbReference type="SAM" id="MobiDB-lite"/>
    </source>
</evidence>